<proteinExistence type="predicted"/>
<dbReference type="GO" id="GO:0052689">
    <property type="term" value="F:carboxylic ester hydrolase activity"/>
    <property type="evidence" value="ECO:0007669"/>
    <property type="project" value="UniProtKB-ARBA"/>
</dbReference>
<evidence type="ECO:0000313" key="4">
    <source>
        <dbReference type="EMBL" id="KAF2496816.1"/>
    </source>
</evidence>
<dbReference type="OrthoDB" id="2586582at2759"/>
<dbReference type="PANTHER" id="PTHR33630:SF9">
    <property type="entry name" value="CUTINASE 4"/>
    <property type="match status" value="1"/>
</dbReference>
<evidence type="ECO:0000256" key="1">
    <source>
        <dbReference type="ARBA" id="ARBA00022801"/>
    </source>
</evidence>
<keyword evidence="1" id="KW-0378">Hydrolase</keyword>
<sequence length="228" mass="23677">MVRLSLPLATLAFFIASTSALPFIPRQSCATGFHIIVARGSNEAPGEGKPGQVATLIKNAVPGSDSVAVDYPAAICCADLYPESVADGITDTINKIHSYVAACPDARIVLVGFSQGGNVMTDALAGGVSKPDPLAEAYRKNIAGVVVFGDPSYSEGQSFDVGTSTRDGIFTRSDNGDSLALLNTYAAVLRSYCDEGDPFCASGVDEDVHSNEVPNHAQEAADFIVSLA</sequence>
<gene>
    <name evidence="4" type="ORF">BU16DRAFT_580879</name>
</gene>
<keyword evidence="2" id="KW-1015">Disulfide bond</keyword>
<evidence type="ECO:0000313" key="5">
    <source>
        <dbReference type="Proteomes" id="UP000799750"/>
    </source>
</evidence>
<dbReference type="InterPro" id="IPR000675">
    <property type="entry name" value="Cutinase/axe"/>
</dbReference>
<reference evidence="4" key="1">
    <citation type="journal article" date="2020" name="Stud. Mycol.">
        <title>101 Dothideomycetes genomes: a test case for predicting lifestyles and emergence of pathogens.</title>
        <authorList>
            <person name="Haridas S."/>
            <person name="Albert R."/>
            <person name="Binder M."/>
            <person name="Bloem J."/>
            <person name="Labutti K."/>
            <person name="Salamov A."/>
            <person name="Andreopoulos B."/>
            <person name="Baker S."/>
            <person name="Barry K."/>
            <person name="Bills G."/>
            <person name="Bluhm B."/>
            <person name="Cannon C."/>
            <person name="Castanera R."/>
            <person name="Culley D."/>
            <person name="Daum C."/>
            <person name="Ezra D."/>
            <person name="Gonzalez J."/>
            <person name="Henrissat B."/>
            <person name="Kuo A."/>
            <person name="Liang C."/>
            <person name="Lipzen A."/>
            <person name="Lutzoni F."/>
            <person name="Magnuson J."/>
            <person name="Mondo S."/>
            <person name="Nolan M."/>
            <person name="Ohm R."/>
            <person name="Pangilinan J."/>
            <person name="Park H.-J."/>
            <person name="Ramirez L."/>
            <person name="Alfaro M."/>
            <person name="Sun H."/>
            <person name="Tritt A."/>
            <person name="Yoshinaga Y."/>
            <person name="Zwiers L.-H."/>
            <person name="Turgeon B."/>
            <person name="Goodwin S."/>
            <person name="Spatafora J."/>
            <person name="Crous P."/>
            <person name="Grigoriev I."/>
        </authorList>
    </citation>
    <scope>NUCLEOTIDE SEQUENCE</scope>
    <source>
        <strain evidence="4">CBS 269.34</strain>
    </source>
</reference>
<dbReference type="Proteomes" id="UP000799750">
    <property type="component" value="Unassembled WGS sequence"/>
</dbReference>
<keyword evidence="3" id="KW-0732">Signal</keyword>
<dbReference type="InterPro" id="IPR029058">
    <property type="entry name" value="AB_hydrolase_fold"/>
</dbReference>
<dbReference type="PANTHER" id="PTHR33630">
    <property type="entry name" value="CUTINASE RV1984C-RELATED-RELATED"/>
    <property type="match status" value="1"/>
</dbReference>
<accession>A0A6A6QX60</accession>
<dbReference type="Gene3D" id="3.40.50.1820">
    <property type="entry name" value="alpha/beta hydrolase"/>
    <property type="match status" value="1"/>
</dbReference>
<dbReference type="AlphaFoldDB" id="A0A6A6QX60"/>
<dbReference type="EMBL" id="MU004187">
    <property type="protein sequence ID" value="KAF2496816.1"/>
    <property type="molecule type" value="Genomic_DNA"/>
</dbReference>
<organism evidence="4 5">
    <name type="scientific">Lophium mytilinum</name>
    <dbReference type="NCBI Taxonomy" id="390894"/>
    <lineage>
        <taxon>Eukaryota</taxon>
        <taxon>Fungi</taxon>
        <taxon>Dikarya</taxon>
        <taxon>Ascomycota</taxon>
        <taxon>Pezizomycotina</taxon>
        <taxon>Dothideomycetes</taxon>
        <taxon>Pleosporomycetidae</taxon>
        <taxon>Mytilinidiales</taxon>
        <taxon>Mytilinidiaceae</taxon>
        <taxon>Lophium</taxon>
    </lineage>
</organism>
<feature type="chain" id="PRO_5025480045" evidence="3">
    <location>
        <begin position="21"/>
        <end position="228"/>
    </location>
</feature>
<feature type="signal peptide" evidence="3">
    <location>
        <begin position="1"/>
        <end position="20"/>
    </location>
</feature>
<dbReference type="SMART" id="SM01110">
    <property type="entry name" value="Cutinase"/>
    <property type="match status" value="1"/>
</dbReference>
<keyword evidence="5" id="KW-1185">Reference proteome</keyword>
<protein>
    <submittedName>
        <fullName evidence="4">Putative acetylxylan esterase 2</fullName>
    </submittedName>
</protein>
<dbReference type="Pfam" id="PF01083">
    <property type="entry name" value="Cutinase"/>
    <property type="match status" value="1"/>
</dbReference>
<evidence type="ECO:0000256" key="2">
    <source>
        <dbReference type="ARBA" id="ARBA00023157"/>
    </source>
</evidence>
<dbReference type="SUPFAM" id="SSF53474">
    <property type="entry name" value="alpha/beta-Hydrolases"/>
    <property type="match status" value="1"/>
</dbReference>
<evidence type="ECO:0000256" key="3">
    <source>
        <dbReference type="SAM" id="SignalP"/>
    </source>
</evidence>
<name>A0A6A6QX60_9PEZI</name>